<dbReference type="InterPro" id="IPR056504">
    <property type="entry name" value="HTH_HVO_0163_N"/>
</dbReference>
<dbReference type="CDD" id="cd00090">
    <property type="entry name" value="HTH_ARSR"/>
    <property type="match status" value="1"/>
</dbReference>
<evidence type="ECO:0000259" key="1">
    <source>
        <dbReference type="Pfam" id="PF24266"/>
    </source>
</evidence>
<dbReference type="RefSeq" id="WP_310897267.1">
    <property type="nucleotide sequence ID" value="NZ_JAMQOM010000006.1"/>
</dbReference>
<dbReference type="InterPro" id="IPR011991">
    <property type="entry name" value="ArsR-like_HTH"/>
</dbReference>
<sequence length="171" mass="19746">MSDTRDRIYRHIESHPGIHFRKLTRTLDLATGQVQYHLARLDRVDSESVNGRTHYYAASFDRWERHAIAFLRRETARDVLVTLIEREATSPGEVADHLDIARSTLEHHLDGLVEYDIVAKRRHEGRVTLALCRPESTVELLAAVDPTAPDRLSDRFTRLLDRLFESGYSNN</sequence>
<dbReference type="Pfam" id="PF24266">
    <property type="entry name" value="HTH_HVO_0163_N"/>
    <property type="match status" value="1"/>
</dbReference>
<name>A0AAE4JHL9_9EURY</name>
<organism evidence="2 3">
    <name type="scientific">Haloarcula terrestris</name>
    <dbReference type="NCBI Taxonomy" id="2950533"/>
    <lineage>
        <taxon>Archaea</taxon>
        <taxon>Methanobacteriati</taxon>
        <taxon>Methanobacteriota</taxon>
        <taxon>Stenosarchaea group</taxon>
        <taxon>Halobacteria</taxon>
        <taxon>Halobacteriales</taxon>
        <taxon>Haloarculaceae</taxon>
        <taxon>Haloarcula</taxon>
    </lineage>
</organism>
<accession>A0AAE4JHL9</accession>
<dbReference type="InterPro" id="IPR036388">
    <property type="entry name" value="WH-like_DNA-bd_sf"/>
</dbReference>
<dbReference type="Pfam" id="PF12840">
    <property type="entry name" value="HTH_20"/>
    <property type="match status" value="1"/>
</dbReference>
<reference evidence="2 3" key="1">
    <citation type="submission" date="2022-06" db="EMBL/GenBank/DDBJ databases">
        <title>Haloarcula sp. a new haloarchaeum isolate from saline soil.</title>
        <authorList>
            <person name="Strakova D."/>
            <person name="Galisteo C."/>
            <person name="Sanchez-Porro C."/>
            <person name="Ventosa A."/>
        </authorList>
    </citation>
    <scope>NUCLEOTIDE SEQUENCE [LARGE SCALE GENOMIC DNA]</scope>
    <source>
        <strain evidence="2 3">S1AR25-5A</strain>
    </source>
</reference>
<protein>
    <submittedName>
        <fullName evidence="2">Helix-turn-helix domain-containing protein</fullName>
    </submittedName>
</protein>
<dbReference type="EMBL" id="JAMQOM010000006">
    <property type="protein sequence ID" value="MDS0222652.1"/>
    <property type="molecule type" value="Genomic_DNA"/>
</dbReference>
<evidence type="ECO:0000313" key="3">
    <source>
        <dbReference type="Proteomes" id="UP001253439"/>
    </source>
</evidence>
<dbReference type="SUPFAM" id="SSF46785">
    <property type="entry name" value="Winged helix' DNA-binding domain"/>
    <property type="match status" value="2"/>
</dbReference>
<gene>
    <name evidence="2" type="ORF">NDI54_15000</name>
</gene>
<dbReference type="PANTHER" id="PTHR36216">
    <property type="entry name" value="TRANSCRIPTIONAL REGULATOR, TRMB"/>
    <property type="match status" value="1"/>
</dbReference>
<evidence type="ECO:0000313" key="2">
    <source>
        <dbReference type="EMBL" id="MDS0222652.1"/>
    </source>
</evidence>
<dbReference type="Gene3D" id="1.10.10.10">
    <property type="entry name" value="Winged helix-like DNA-binding domain superfamily/Winged helix DNA-binding domain"/>
    <property type="match status" value="2"/>
</dbReference>
<dbReference type="Proteomes" id="UP001253439">
    <property type="component" value="Unassembled WGS sequence"/>
</dbReference>
<dbReference type="AlphaFoldDB" id="A0AAE4JHL9"/>
<dbReference type="InterPro" id="IPR036390">
    <property type="entry name" value="WH_DNA-bd_sf"/>
</dbReference>
<feature type="domain" description="HVO-0163 N-terminal HTH" evidence="1">
    <location>
        <begin position="2"/>
        <end position="68"/>
    </location>
</feature>
<proteinExistence type="predicted"/>
<keyword evidence="3" id="KW-1185">Reference proteome</keyword>
<dbReference type="PANTHER" id="PTHR36216:SF1">
    <property type="entry name" value="HTH ARSR-TYPE DOMAIN-CONTAINING PROTEIN"/>
    <property type="match status" value="1"/>
</dbReference>
<comment type="caution">
    <text evidence="2">The sequence shown here is derived from an EMBL/GenBank/DDBJ whole genome shotgun (WGS) entry which is preliminary data.</text>
</comment>